<protein>
    <submittedName>
        <fullName evidence="2">Uncharacterized protein</fullName>
    </submittedName>
</protein>
<keyword evidence="1" id="KW-0472">Membrane</keyword>
<sequence>MVRIWPGFTMIQIPMAVASTIHTALSTVRVRRLRIRPYQPSHTAPRMVIVGRRGRHTPSRSWMMTPSTMSLKFESNPSDVAAW</sequence>
<keyword evidence="1" id="KW-1133">Transmembrane helix</keyword>
<evidence type="ECO:0000313" key="3">
    <source>
        <dbReference type="Proteomes" id="UP000215005"/>
    </source>
</evidence>
<reference evidence="2 3" key="1">
    <citation type="submission" date="2017-08" db="EMBL/GenBank/DDBJ databases">
        <title>The complete genome sequence of Nocardiopsis gilva YIM 90087.</title>
        <authorList>
            <person name="Yin M."/>
            <person name="Tang S."/>
        </authorList>
    </citation>
    <scope>NUCLEOTIDE SEQUENCE [LARGE SCALE GENOMIC DNA]</scope>
    <source>
        <strain evidence="2 3">YIM 90087</strain>
    </source>
</reference>
<organism evidence="2 3">
    <name type="scientific">Nocardiopsis gilva YIM 90087</name>
    <dbReference type="NCBI Taxonomy" id="1235441"/>
    <lineage>
        <taxon>Bacteria</taxon>
        <taxon>Bacillati</taxon>
        <taxon>Actinomycetota</taxon>
        <taxon>Actinomycetes</taxon>
        <taxon>Streptosporangiales</taxon>
        <taxon>Nocardiopsidaceae</taxon>
        <taxon>Nocardiopsis</taxon>
    </lineage>
</organism>
<gene>
    <name evidence="2" type="ORF">CDO52_06855</name>
</gene>
<dbReference type="KEGG" id="ngv:CDO52_06855"/>
<dbReference type="EMBL" id="CP022753">
    <property type="protein sequence ID" value="ASU86082.1"/>
    <property type="molecule type" value="Genomic_DNA"/>
</dbReference>
<dbReference type="Proteomes" id="UP000215005">
    <property type="component" value="Chromosome"/>
</dbReference>
<accession>A0A223SDA3</accession>
<keyword evidence="3" id="KW-1185">Reference proteome</keyword>
<proteinExistence type="predicted"/>
<feature type="transmembrane region" description="Helical" evidence="1">
    <location>
        <begin position="6"/>
        <end position="28"/>
    </location>
</feature>
<evidence type="ECO:0000256" key="1">
    <source>
        <dbReference type="SAM" id="Phobius"/>
    </source>
</evidence>
<keyword evidence="1" id="KW-0812">Transmembrane</keyword>
<name>A0A223SDA3_9ACTN</name>
<evidence type="ECO:0000313" key="2">
    <source>
        <dbReference type="EMBL" id="ASU86082.1"/>
    </source>
</evidence>
<dbReference type="AlphaFoldDB" id="A0A223SDA3"/>